<gene>
    <name evidence="2" type="ORF">VA596_37145</name>
</gene>
<feature type="transmembrane region" description="Helical" evidence="1">
    <location>
        <begin position="158"/>
        <end position="176"/>
    </location>
</feature>
<keyword evidence="1" id="KW-0472">Membrane</keyword>
<keyword evidence="1" id="KW-0812">Transmembrane</keyword>
<protein>
    <submittedName>
        <fullName evidence="2">Discoidin domain-containing protein</fullName>
    </submittedName>
</protein>
<evidence type="ECO:0000313" key="2">
    <source>
        <dbReference type="EMBL" id="MEA5365207.1"/>
    </source>
</evidence>
<keyword evidence="3" id="KW-1185">Reference proteome</keyword>
<dbReference type="EMBL" id="JAYFSI010000011">
    <property type="protein sequence ID" value="MEA5365207.1"/>
    <property type="molecule type" value="Genomic_DNA"/>
</dbReference>
<dbReference type="NCBIfam" id="NF047619">
    <property type="entry name" value="NADase_discoid"/>
    <property type="match status" value="1"/>
</dbReference>
<evidence type="ECO:0000313" key="3">
    <source>
        <dbReference type="Proteomes" id="UP001304298"/>
    </source>
</evidence>
<comment type="caution">
    <text evidence="2">The sequence shown here is derived from an EMBL/GenBank/DDBJ whole genome shotgun (WGS) entry which is preliminary data.</text>
</comment>
<keyword evidence="1" id="KW-1133">Transmembrane helix</keyword>
<proteinExistence type="predicted"/>
<dbReference type="Proteomes" id="UP001304298">
    <property type="component" value="Unassembled WGS sequence"/>
</dbReference>
<accession>A0ABU5RG12</accession>
<dbReference type="InterPro" id="IPR057561">
    <property type="entry name" value="NADase_transloc"/>
</dbReference>
<reference evidence="2 3" key="1">
    <citation type="submission" date="2023-12" db="EMBL/GenBank/DDBJ databases">
        <title>Amycolatopsis sp. V23-08.</title>
        <authorList>
            <person name="Somphong A."/>
        </authorList>
    </citation>
    <scope>NUCLEOTIDE SEQUENCE [LARGE SCALE GENOMIC DNA]</scope>
    <source>
        <strain evidence="2 3">V23-08</strain>
    </source>
</reference>
<dbReference type="RefSeq" id="WP_323333544.1">
    <property type="nucleotide sequence ID" value="NZ_JAYFSI010000011.1"/>
</dbReference>
<organism evidence="2 3">
    <name type="scientific">Amycolatopsis heterodermiae</name>
    <dbReference type="NCBI Taxonomy" id="3110235"/>
    <lineage>
        <taxon>Bacteria</taxon>
        <taxon>Bacillati</taxon>
        <taxon>Actinomycetota</taxon>
        <taxon>Actinomycetes</taxon>
        <taxon>Pseudonocardiales</taxon>
        <taxon>Pseudonocardiaceae</taxon>
        <taxon>Amycolatopsis</taxon>
    </lineage>
</organism>
<name>A0ABU5RG12_9PSEU</name>
<dbReference type="Gene3D" id="2.60.120.260">
    <property type="entry name" value="Galactose-binding domain-like"/>
    <property type="match status" value="1"/>
</dbReference>
<evidence type="ECO:0000256" key="1">
    <source>
        <dbReference type="SAM" id="Phobius"/>
    </source>
</evidence>
<dbReference type="InterPro" id="IPR008979">
    <property type="entry name" value="Galactose-bd-like_sf"/>
</dbReference>
<sequence>MAAAPPPPPGKAGASTGAAPAGVPVAVIVSPEKAELIAALAQPVVGRALAADQEPPELQPQPVQIKTRAIVRSKPTRRLELGDLVCGACGEGNVPSRHFCSRCGESLERASVVRPVWWRRLLAKLKRRPKAYRIGTRPGQKGTGGHRKWLTYSAFRKVRVVFGIALLVLGLGYAFYPPMRNTVLDNISALYRKVTPQLEPVHPVTVTSTTMIPGHPPGAAADTYTDTYWATPWDSRKHPRITFTFGETRLLRSIILYSGAHDAFVANARPSILKVTLSNGVTENLLPQDVAGQQTLPLKNTTLVNSATIEVAEIFDGQSSPDVAMSEIEFFALQ</sequence>
<dbReference type="SUPFAM" id="SSF49785">
    <property type="entry name" value="Galactose-binding domain-like"/>
    <property type="match status" value="1"/>
</dbReference>